<dbReference type="InterPro" id="IPR047122">
    <property type="entry name" value="Trans-enoyl_RdTase-like"/>
</dbReference>
<dbReference type="EMBL" id="JBANRG010000078">
    <property type="protein sequence ID" value="KAK7438604.1"/>
    <property type="molecule type" value="Genomic_DNA"/>
</dbReference>
<dbReference type="PANTHER" id="PTHR45348">
    <property type="entry name" value="HYPOTHETICAL OXIDOREDUCTASE (EUROFUNG)"/>
    <property type="match status" value="1"/>
</dbReference>
<evidence type="ECO:0000259" key="1">
    <source>
        <dbReference type="SMART" id="SM00829"/>
    </source>
</evidence>
<evidence type="ECO:0000313" key="3">
    <source>
        <dbReference type="Proteomes" id="UP001498398"/>
    </source>
</evidence>
<dbReference type="InterPro" id="IPR013154">
    <property type="entry name" value="ADH-like_N"/>
</dbReference>
<comment type="caution">
    <text evidence="2">The sequence shown here is derived from an EMBL/GenBank/DDBJ whole genome shotgun (WGS) entry which is preliminary data.</text>
</comment>
<dbReference type="InterPro" id="IPR020843">
    <property type="entry name" value="ER"/>
</dbReference>
<protein>
    <recommendedName>
        <fullName evidence="1">Enoyl reductase (ER) domain-containing protein</fullName>
    </recommendedName>
</protein>
<reference evidence="2 3" key="1">
    <citation type="submission" date="2024-01" db="EMBL/GenBank/DDBJ databases">
        <title>A draft genome for the cacao thread blight pathogen Marasmiellus scandens.</title>
        <authorList>
            <person name="Baruah I.K."/>
            <person name="Leung J."/>
            <person name="Bukari Y."/>
            <person name="Amoako-Attah I."/>
            <person name="Meinhardt L.W."/>
            <person name="Bailey B.A."/>
            <person name="Cohen S.P."/>
        </authorList>
    </citation>
    <scope>NUCLEOTIDE SEQUENCE [LARGE SCALE GENOMIC DNA]</scope>
    <source>
        <strain evidence="2 3">GH-19</strain>
    </source>
</reference>
<dbReference type="PANTHER" id="PTHR45348:SF2">
    <property type="entry name" value="ZINC-TYPE ALCOHOL DEHYDROGENASE-LIKE PROTEIN C2E1P3.01"/>
    <property type="match status" value="1"/>
</dbReference>
<sequence length="349" mass="37070">MSEQKALLLESKHGSFVVSSIPKPSTASAGELIVKVQAAGLNPIDWKIQSYGLFYEEYPAITGSDVAGDVEQVGEGVVGFKKGDRVLLQGNLKSDYAGFQQYVRAPAELVAKASTSDLTKIPENISYSQAASIPLGLATAAVGLYAKQPSGISLNPSFDAANYSGQAALVIGGSSSVGQYAIQLLRYAKFEPIIAYSSAHHFEYLKLLGATICIDRKQVSLADLPAAVKKLTNSPIKIVYDAIGSGESEQAGYDALAADGNMVTTGAQGKIDSKKIHRVFGSVHTPPPNREFGKAMYKNLTKLLEDGVIVPNKIEDLPNGLNGINDGLERLKKNQVSGVKLIARPQETS</sequence>
<keyword evidence="3" id="KW-1185">Reference proteome</keyword>
<dbReference type="SUPFAM" id="SSF51735">
    <property type="entry name" value="NAD(P)-binding Rossmann-fold domains"/>
    <property type="match status" value="1"/>
</dbReference>
<dbReference type="InterPro" id="IPR036291">
    <property type="entry name" value="NAD(P)-bd_dom_sf"/>
</dbReference>
<dbReference type="Pfam" id="PF08240">
    <property type="entry name" value="ADH_N"/>
    <property type="match status" value="1"/>
</dbReference>
<organism evidence="2 3">
    <name type="scientific">Marasmiellus scandens</name>
    <dbReference type="NCBI Taxonomy" id="2682957"/>
    <lineage>
        <taxon>Eukaryota</taxon>
        <taxon>Fungi</taxon>
        <taxon>Dikarya</taxon>
        <taxon>Basidiomycota</taxon>
        <taxon>Agaricomycotina</taxon>
        <taxon>Agaricomycetes</taxon>
        <taxon>Agaricomycetidae</taxon>
        <taxon>Agaricales</taxon>
        <taxon>Marasmiineae</taxon>
        <taxon>Omphalotaceae</taxon>
        <taxon>Marasmiellus</taxon>
    </lineage>
</organism>
<dbReference type="Gene3D" id="3.90.180.10">
    <property type="entry name" value="Medium-chain alcohol dehydrogenases, catalytic domain"/>
    <property type="match status" value="1"/>
</dbReference>
<gene>
    <name evidence="2" type="ORF">VKT23_017938</name>
</gene>
<dbReference type="SMART" id="SM00829">
    <property type="entry name" value="PKS_ER"/>
    <property type="match status" value="1"/>
</dbReference>
<dbReference type="InterPro" id="IPR011032">
    <property type="entry name" value="GroES-like_sf"/>
</dbReference>
<dbReference type="CDD" id="cd08249">
    <property type="entry name" value="enoyl_reductase_like"/>
    <property type="match status" value="1"/>
</dbReference>
<name>A0ABR1IQR7_9AGAR</name>
<evidence type="ECO:0000313" key="2">
    <source>
        <dbReference type="EMBL" id="KAK7438604.1"/>
    </source>
</evidence>
<dbReference type="SUPFAM" id="SSF50129">
    <property type="entry name" value="GroES-like"/>
    <property type="match status" value="1"/>
</dbReference>
<dbReference type="Gene3D" id="3.40.50.720">
    <property type="entry name" value="NAD(P)-binding Rossmann-like Domain"/>
    <property type="match status" value="1"/>
</dbReference>
<feature type="domain" description="Enoyl reductase (ER)" evidence="1">
    <location>
        <begin position="14"/>
        <end position="328"/>
    </location>
</feature>
<dbReference type="Proteomes" id="UP001498398">
    <property type="component" value="Unassembled WGS sequence"/>
</dbReference>
<proteinExistence type="predicted"/>
<accession>A0ABR1IQR7</accession>
<dbReference type="InterPro" id="IPR013149">
    <property type="entry name" value="ADH-like_C"/>
</dbReference>
<dbReference type="Pfam" id="PF00107">
    <property type="entry name" value="ADH_zinc_N"/>
    <property type="match status" value="1"/>
</dbReference>